<accession>A0A6L3V1R8</accession>
<dbReference type="Proteomes" id="UP000481030">
    <property type="component" value="Unassembled WGS sequence"/>
</dbReference>
<keyword evidence="3" id="KW-1185">Reference proteome</keyword>
<name>A0A6L3V1R8_9BACI</name>
<dbReference type="EMBL" id="WBOS01000016">
    <property type="protein sequence ID" value="KAB2330015.1"/>
    <property type="molecule type" value="Genomic_DNA"/>
</dbReference>
<proteinExistence type="predicted"/>
<gene>
    <name evidence="2" type="ORF">F7731_21335</name>
</gene>
<dbReference type="Pfam" id="PF13799">
    <property type="entry name" value="DUF4183"/>
    <property type="match status" value="1"/>
</dbReference>
<evidence type="ECO:0000259" key="1">
    <source>
        <dbReference type="Pfam" id="PF13799"/>
    </source>
</evidence>
<comment type="caution">
    <text evidence="2">The sequence shown here is derived from an EMBL/GenBank/DDBJ whole genome shotgun (WGS) entry which is preliminary data.</text>
</comment>
<organism evidence="2 3">
    <name type="scientific">Cytobacillus depressus</name>
    <dbReference type="NCBI Taxonomy" id="1602942"/>
    <lineage>
        <taxon>Bacteria</taxon>
        <taxon>Bacillati</taxon>
        <taxon>Bacillota</taxon>
        <taxon>Bacilli</taxon>
        <taxon>Bacillales</taxon>
        <taxon>Bacillaceae</taxon>
        <taxon>Cytobacillus</taxon>
    </lineage>
</organism>
<protein>
    <submittedName>
        <fullName evidence="2">DUF4183 domain-containing protein</fullName>
    </submittedName>
</protein>
<reference evidence="2 3" key="1">
    <citation type="journal article" date="2016" name="Antonie Van Leeuwenhoek">
        <title>Bacillus depressus sp. nov., isolated from soil of a sunflower field.</title>
        <authorList>
            <person name="Wei X."/>
            <person name="Xin D."/>
            <person name="Xin Y."/>
            <person name="Zhang H."/>
            <person name="Wang T."/>
            <person name="Zhang J."/>
        </authorList>
    </citation>
    <scope>NUCLEOTIDE SEQUENCE [LARGE SCALE GENOMIC DNA]</scope>
    <source>
        <strain evidence="2 3">BZ1</strain>
    </source>
</reference>
<dbReference type="InterPro" id="IPR025237">
    <property type="entry name" value="DUF4183"/>
</dbReference>
<dbReference type="OrthoDB" id="2623159at2"/>
<sequence length="78" mass="8303">MHLLTPSICVFATLKSGDSGTSLDIPAASFILDDGNHTTALPKLSSGNSYYHVFNNGVFQPPIVYTVTKGFLTILISS</sequence>
<feature type="domain" description="DUF4183" evidence="1">
    <location>
        <begin position="27"/>
        <end position="75"/>
    </location>
</feature>
<dbReference type="AlphaFoldDB" id="A0A6L3V1R8"/>
<evidence type="ECO:0000313" key="3">
    <source>
        <dbReference type="Proteomes" id="UP000481030"/>
    </source>
</evidence>
<evidence type="ECO:0000313" key="2">
    <source>
        <dbReference type="EMBL" id="KAB2330015.1"/>
    </source>
</evidence>